<proteinExistence type="predicted"/>
<sequence>MSETQTIKLAEEIKTNEPNNDSIEFDLNLVKSDIWSISDIAKVMAEKIALP</sequence>
<protein>
    <submittedName>
        <fullName evidence="1">Uncharacterized protein</fullName>
    </submittedName>
</protein>
<name>A0A3G4ZU06_9VIRU</name>
<accession>A0A3G4ZU06</accession>
<reference evidence="1" key="1">
    <citation type="submission" date="2018-10" db="EMBL/GenBank/DDBJ databases">
        <title>Hidden diversity of soil giant viruses.</title>
        <authorList>
            <person name="Schulz F."/>
            <person name="Alteio L."/>
            <person name="Goudeau D."/>
            <person name="Ryan E.M."/>
            <person name="Malmstrom R.R."/>
            <person name="Blanchard J."/>
            <person name="Woyke T."/>
        </authorList>
    </citation>
    <scope>NUCLEOTIDE SEQUENCE</scope>
    <source>
        <strain evidence="1">EDV1</strain>
    </source>
</reference>
<evidence type="ECO:0000313" key="1">
    <source>
        <dbReference type="EMBL" id="AYV78382.1"/>
    </source>
</evidence>
<dbReference type="EMBL" id="MK072076">
    <property type="protein sequence ID" value="AYV78382.1"/>
    <property type="molecule type" value="Genomic_DNA"/>
</dbReference>
<gene>
    <name evidence="1" type="ORF">Edafosvirus11_17</name>
</gene>
<organism evidence="1">
    <name type="scientific">Edafosvirus sp</name>
    <dbReference type="NCBI Taxonomy" id="2487765"/>
    <lineage>
        <taxon>Viruses</taxon>
        <taxon>Varidnaviria</taxon>
        <taxon>Bamfordvirae</taxon>
        <taxon>Nucleocytoviricota</taxon>
        <taxon>Megaviricetes</taxon>
        <taxon>Imitervirales</taxon>
        <taxon>Mimiviridae</taxon>
        <taxon>Klosneuvirinae</taxon>
    </lineage>
</organism>